<comment type="caution">
    <text evidence="2">The sequence shown here is derived from an EMBL/GenBank/DDBJ whole genome shotgun (WGS) entry which is preliminary data.</text>
</comment>
<proteinExistence type="predicted"/>
<reference evidence="2" key="1">
    <citation type="submission" date="2021-01" db="EMBL/GenBank/DDBJ databases">
        <title>Whole genome shotgun sequence of Rugosimonospora africana NBRC 104875.</title>
        <authorList>
            <person name="Komaki H."/>
            <person name="Tamura T."/>
        </authorList>
    </citation>
    <scope>NUCLEOTIDE SEQUENCE</scope>
    <source>
        <strain evidence="2">NBRC 104875</strain>
    </source>
</reference>
<dbReference type="Proteomes" id="UP000642748">
    <property type="component" value="Unassembled WGS sequence"/>
</dbReference>
<evidence type="ECO:0000259" key="1">
    <source>
        <dbReference type="Pfam" id="PF12728"/>
    </source>
</evidence>
<organism evidence="2 3">
    <name type="scientific">Rugosimonospora africana</name>
    <dbReference type="NCBI Taxonomy" id="556532"/>
    <lineage>
        <taxon>Bacteria</taxon>
        <taxon>Bacillati</taxon>
        <taxon>Actinomycetota</taxon>
        <taxon>Actinomycetes</taxon>
        <taxon>Micromonosporales</taxon>
        <taxon>Micromonosporaceae</taxon>
        <taxon>Rugosimonospora</taxon>
    </lineage>
</organism>
<dbReference type="GO" id="GO:0003677">
    <property type="term" value="F:DNA binding"/>
    <property type="evidence" value="ECO:0007669"/>
    <property type="project" value="InterPro"/>
</dbReference>
<name>A0A8J3VX38_9ACTN</name>
<protein>
    <recommendedName>
        <fullName evidence="1">Helix-turn-helix domain-containing protein</fullName>
    </recommendedName>
</protein>
<feature type="domain" description="Helix-turn-helix" evidence="1">
    <location>
        <begin position="43"/>
        <end position="89"/>
    </location>
</feature>
<dbReference type="EMBL" id="BONZ01000134">
    <property type="protein sequence ID" value="GIH21476.1"/>
    <property type="molecule type" value="Genomic_DNA"/>
</dbReference>
<dbReference type="AlphaFoldDB" id="A0A8J3VX38"/>
<sequence length="101" mass="11026">MGRSWLSAALNGPLCASLSMPCPHLVSDSPSARKALTVETKALYRVSEAMRLLSMSRTVIYEQLRSGRLRSVHQGRARLIPASAITDYVALLERESLGRAA</sequence>
<dbReference type="Pfam" id="PF12728">
    <property type="entry name" value="HTH_17"/>
    <property type="match status" value="1"/>
</dbReference>
<dbReference type="NCBIfam" id="TIGR01764">
    <property type="entry name" value="excise"/>
    <property type="match status" value="1"/>
</dbReference>
<dbReference type="InterPro" id="IPR010093">
    <property type="entry name" value="SinI_DNA-bd"/>
</dbReference>
<gene>
    <name evidence="2" type="ORF">Raf01_96480</name>
</gene>
<keyword evidence="3" id="KW-1185">Reference proteome</keyword>
<accession>A0A8J3VX38</accession>
<evidence type="ECO:0000313" key="2">
    <source>
        <dbReference type="EMBL" id="GIH21476.1"/>
    </source>
</evidence>
<evidence type="ECO:0000313" key="3">
    <source>
        <dbReference type="Proteomes" id="UP000642748"/>
    </source>
</evidence>
<dbReference type="InterPro" id="IPR041657">
    <property type="entry name" value="HTH_17"/>
</dbReference>